<gene>
    <name evidence="2" type="ORF">FJR45_02960</name>
</gene>
<evidence type="ECO:0008006" key="4">
    <source>
        <dbReference type="Google" id="ProtNLM"/>
    </source>
</evidence>
<dbReference type="AlphaFoldDB" id="A0A7M1B096"/>
<keyword evidence="1" id="KW-0472">Membrane</keyword>
<keyword evidence="1" id="KW-0812">Transmembrane</keyword>
<keyword evidence="3" id="KW-1185">Reference proteome</keyword>
<evidence type="ECO:0000313" key="3">
    <source>
        <dbReference type="Proteomes" id="UP000593719"/>
    </source>
</evidence>
<reference evidence="2 3" key="1">
    <citation type="submission" date="2019-06" db="EMBL/GenBank/DDBJ databases">
        <title>Sulfurimonas gotlandica sp. nov., a chemoautotrophic and psychrotolerant epsilonproteobacterium isolated from a pelagic redoxcline, and an emended description of the genus Sulfurimonas.</title>
        <authorList>
            <person name="Wang S."/>
            <person name="Jiang L."/>
            <person name="Shao Z."/>
        </authorList>
    </citation>
    <scope>NUCLEOTIDE SEQUENCE [LARGE SCALE GENOMIC DNA]</scope>
    <source>
        <strain evidence="2 3">S2-6</strain>
    </source>
</reference>
<dbReference type="RefSeq" id="WP_193151278.1">
    <property type="nucleotide sequence ID" value="NZ_CP041235.1"/>
</dbReference>
<feature type="transmembrane region" description="Helical" evidence="1">
    <location>
        <begin position="9"/>
        <end position="32"/>
    </location>
</feature>
<dbReference type="EMBL" id="CP041235">
    <property type="protein sequence ID" value="QOP42966.1"/>
    <property type="molecule type" value="Genomic_DNA"/>
</dbReference>
<dbReference type="Proteomes" id="UP000593719">
    <property type="component" value="Chromosome"/>
</dbReference>
<name>A0A7M1B096_9BACT</name>
<accession>A0A7M1B096</accession>
<proteinExistence type="predicted"/>
<keyword evidence="1" id="KW-1133">Transmembrane helix</keyword>
<sequence length="185" mass="21820">MKIKISRHYLYILLISVFLLLFVLVFSFGLLIPKGKEYRESRLELRKENVELRKYQDFYDKTLKTLKDLQSKNRHIITAFDATFNPDRFEKKYKTFFSSLHVMKVERSKDEEGFATYEVNTTSKISSPKNFYNFLDALNKADWIIGVNFPIDFKREGEMIKSSFTMKVYTNNKDKNSTASGSVNK</sequence>
<dbReference type="KEGG" id="ssei:FJR45_02960"/>
<protein>
    <recommendedName>
        <fullName evidence="4">General secretion pathway protein GspM</fullName>
    </recommendedName>
</protein>
<evidence type="ECO:0000256" key="1">
    <source>
        <dbReference type="SAM" id="Phobius"/>
    </source>
</evidence>
<evidence type="ECO:0000313" key="2">
    <source>
        <dbReference type="EMBL" id="QOP42966.1"/>
    </source>
</evidence>
<organism evidence="2 3">
    <name type="scientific">Sulfurimonas sediminis</name>
    <dbReference type="NCBI Taxonomy" id="2590020"/>
    <lineage>
        <taxon>Bacteria</taxon>
        <taxon>Pseudomonadati</taxon>
        <taxon>Campylobacterota</taxon>
        <taxon>Epsilonproteobacteria</taxon>
        <taxon>Campylobacterales</taxon>
        <taxon>Sulfurimonadaceae</taxon>
        <taxon>Sulfurimonas</taxon>
    </lineage>
</organism>